<evidence type="ECO:0000256" key="2">
    <source>
        <dbReference type="ARBA" id="ARBA00005885"/>
    </source>
</evidence>
<accession>V7CK52</accession>
<feature type="region of interest" description="Disordered" evidence="6">
    <location>
        <begin position="509"/>
        <end position="573"/>
    </location>
</feature>
<keyword evidence="9" id="KW-1185">Reference proteome</keyword>
<dbReference type="PANTHER" id="PTHR47067:SF6">
    <property type="entry name" value="PROTEIN WVD2-LIKE 7"/>
    <property type="match status" value="1"/>
</dbReference>
<dbReference type="EMBL" id="CM002289">
    <property type="protein sequence ID" value="ESW29722.1"/>
    <property type="molecule type" value="Genomic_DNA"/>
</dbReference>
<protein>
    <recommendedName>
        <fullName evidence="7">TPX2 C-terminal domain-containing protein</fullName>
    </recommendedName>
</protein>
<dbReference type="AlphaFoldDB" id="V7CK52"/>
<organism evidence="8 9">
    <name type="scientific">Phaseolus vulgaris</name>
    <name type="common">Kidney bean</name>
    <name type="synonym">French bean</name>
    <dbReference type="NCBI Taxonomy" id="3885"/>
    <lineage>
        <taxon>Eukaryota</taxon>
        <taxon>Viridiplantae</taxon>
        <taxon>Streptophyta</taxon>
        <taxon>Embryophyta</taxon>
        <taxon>Tracheophyta</taxon>
        <taxon>Spermatophyta</taxon>
        <taxon>Magnoliopsida</taxon>
        <taxon>eudicotyledons</taxon>
        <taxon>Gunneridae</taxon>
        <taxon>Pentapetalae</taxon>
        <taxon>rosids</taxon>
        <taxon>fabids</taxon>
        <taxon>Fabales</taxon>
        <taxon>Fabaceae</taxon>
        <taxon>Papilionoideae</taxon>
        <taxon>50 kb inversion clade</taxon>
        <taxon>NPAAA clade</taxon>
        <taxon>indigoferoid/millettioid clade</taxon>
        <taxon>Phaseoleae</taxon>
        <taxon>Phaseolus</taxon>
    </lineage>
</organism>
<name>V7CK52_PHAVU</name>
<dbReference type="Proteomes" id="UP000000226">
    <property type="component" value="Chromosome 2"/>
</dbReference>
<feature type="region of interest" description="Disordered" evidence="6">
    <location>
        <begin position="90"/>
        <end position="109"/>
    </location>
</feature>
<comment type="subcellular location">
    <subcellularLocation>
        <location evidence="1">Cytoplasm</location>
        <location evidence="1">Cytoskeleton</location>
    </subcellularLocation>
</comment>
<evidence type="ECO:0000256" key="4">
    <source>
        <dbReference type="ARBA" id="ARBA00022701"/>
    </source>
</evidence>
<feature type="compositionally biased region" description="Polar residues" evidence="6">
    <location>
        <begin position="431"/>
        <end position="447"/>
    </location>
</feature>
<evidence type="ECO:0000313" key="9">
    <source>
        <dbReference type="Proteomes" id="UP000000226"/>
    </source>
</evidence>
<dbReference type="InterPro" id="IPR027329">
    <property type="entry name" value="TPX2_C"/>
</dbReference>
<dbReference type="SMR" id="V7CK52"/>
<dbReference type="GO" id="GO:0005874">
    <property type="term" value="C:microtubule"/>
    <property type="evidence" value="ECO:0007669"/>
    <property type="project" value="UniProtKB-KW"/>
</dbReference>
<keyword evidence="5" id="KW-0206">Cytoskeleton</keyword>
<proteinExistence type="inferred from homology"/>
<evidence type="ECO:0000259" key="7">
    <source>
        <dbReference type="Pfam" id="PF06886"/>
    </source>
</evidence>
<feature type="compositionally biased region" description="Polar residues" evidence="6">
    <location>
        <begin position="510"/>
        <end position="527"/>
    </location>
</feature>
<dbReference type="EMBL" id="CM002289">
    <property type="protein sequence ID" value="ESW29723.1"/>
    <property type="molecule type" value="Genomic_DNA"/>
</dbReference>
<feature type="compositionally biased region" description="Basic and acidic residues" evidence="6">
    <location>
        <begin position="204"/>
        <end position="219"/>
    </location>
</feature>
<feature type="region of interest" description="Disordered" evidence="6">
    <location>
        <begin position="200"/>
        <end position="221"/>
    </location>
</feature>
<dbReference type="Pfam" id="PF06886">
    <property type="entry name" value="TPX2"/>
    <property type="match status" value="1"/>
</dbReference>
<dbReference type="STRING" id="3885.V7CK52"/>
<gene>
    <name evidence="8" type="ORF">PHAVU_002G093500g</name>
</gene>
<evidence type="ECO:0000256" key="1">
    <source>
        <dbReference type="ARBA" id="ARBA00004245"/>
    </source>
</evidence>
<dbReference type="eggNOG" id="ENOG502QQEQ">
    <property type="taxonomic scope" value="Eukaryota"/>
</dbReference>
<feature type="domain" description="TPX2 C-terminal" evidence="7">
    <location>
        <begin position="367"/>
        <end position="438"/>
    </location>
</feature>
<dbReference type="Gramene" id="ESW29723">
    <property type="protein sequence ID" value="ESW29723"/>
    <property type="gene ID" value="PHAVU_002G093500g"/>
</dbReference>
<feature type="compositionally biased region" description="Polar residues" evidence="6">
    <location>
        <begin position="538"/>
        <end position="553"/>
    </location>
</feature>
<evidence type="ECO:0000256" key="5">
    <source>
        <dbReference type="ARBA" id="ARBA00023212"/>
    </source>
</evidence>
<dbReference type="InterPro" id="IPR044216">
    <property type="entry name" value="WDL7"/>
</dbReference>
<evidence type="ECO:0000256" key="6">
    <source>
        <dbReference type="SAM" id="MobiDB-lite"/>
    </source>
</evidence>
<dbReference type="OMA" id="PIATNRC"/>
<keyword evidence="4" id="KW-0493">Microtubule</keyword>
<reference evidence="9" key="2">
    <citation type="journal article" date="2014" name="Nat. Genet.">
        <title>A reference genome for common bean and genome-wide analysis of dual domestications.</title>
        <authorList>
            <person name="Schmutz J."/>
            <person name="McClean P.E."/>
            <person name="Mamidi S."/>
            <person name="Wu G.A."/>
            <person name="Cannon S.B."/>
            <person name="Grimwood J."/>
            <person name="Jenkins J."/>
            <person name="Shu S."/>
            <person name="Song Q."/>
            <person name="Chavarro C."/>
            <person name="Torres-Torres M."/>
            <person name="Geffroy V."/>
            <person name="Moghaddam S.M."/>
            <person name="Gao D."/>
            <person name="Abernathy B."/>
            <person name="Barry K."/>
            <person name="Blair M."/>
            <person name="Brick M.A."/>
            <person name="Chovatia M."/>
            <person name="Gepts P."/>
            <person name="Goodstein D.M."/>
            <person name="Gonzales M."/>
            <person name="Hellsten U."/>
            <person name="Hyten D.L."/>
            <person name="Jia G."/>
            <person name="Kelly J.D."/>
            <person name="Kudrna D."/>
            <person name="Lee R."/>
            <person name="Richard M.M."/>
            <person name="Miklas P.N."/>
            <person name="Osorno J.M."/>
            <person name="Rodrigues J."/>
            <person name="Thareau V."/>
            <person name="Urrea C.A."/>
            <person name="Wang M."/>
            <person name="Yu Y."/>
            <person name="Zhang M."/>
            <person name="Wing R.A."/>
            <person name="Cregan P.B."/>
            <person name="Rokhsar D.S."/>
            <person name="Jackson S.A."/>
        </authorList>
    </citation>
    <scope>NUCLEOTIDE SEQUENCE [LARGE SCALE GENOMIC DNA]</scope>
    <source>
        <strain evidence="9">cv. G19833</strain>
    </source>
</reference>
<sequence>MGGEVEESFSMEFQVDSIHSGSISFGRFENEPLSWERRSSFSHNRYLEEVEKCSKPGSVIQKKAYFEAHFKKKGIFGIIPSTAQDGLSYRATGENDGSEGIGKQEDFESNNDQYVPFDEMSQKEFELDEGDHYVEIDRRSEEDLVPIEENHYIQFREIPDSSTYHGQCDMNEYEEEETITEYPMLSFSSLQMESVINNSNPLEDASKKNSTLDEDHQSENETSNILLANEETVIEVEKHNDVTVNTDESSISMSITVNEPAQGVEETIMHDLAKPSLEETKLKTQQNSEINNVGVQKSTLISANDPARLPSRLSPRRTNMEKNLSKLPTPTSKTSKEVSKSTEKQIRESKRLSQAMKSNVKPKASTFNFKCSERAERRKEFYMKLEEKLHAKEAEINQMQAMSQEKIEIDIKKLRKSLNFKATPMPSFYRTTLSSQSHGNKVVTNNTRSKKEQNKLNCSTSGADATVPLKSKVGNNLDTDGSITVRETYDISIEECAKSKASEASLISPAPSTNHGHFANSMTSNHTSGKKEGAKVSSLKQKVSNSWKGAKQQNNERNKNGETTKHRNDIVRKGVRNVGLRNISESGNLTVHVSS</sequence>
<feature type="region of interest" description="Disordered" evidence="6">
    <location>
        <begin position="304"/>
        <end position="361"/>
    </location>
</feature>
<evidence type="ECO:0000313" key="8">
    <source>
        <dbReference type="EMBL" id="ESW29723.1"/>
    </source>
</evidence>
<reference evidence="8" key="1">
    <citation type="submission" date="2013-04" db="EMBL/GenBank/DDBJ databases">
        <authorList>
            <person name="Schmutz J."/>
            <person name="McClean P."/>
            <person name="Shu S."/>
            <person name="Cregan P."/>
            <person name="Rokhsar D."/>
            <person name="Jackson S."/>
        </authorList>
    </citation>
    <scope>NUCLEOTIDE SEQUENCE</scope>
</reference>
<evidence type="ECO:0000256" key="3">
    <source>
        <dbReference type="ARBA" id="ARBA00022490"/>
    </source>
</evidence>
<feature type="compositionally biased region" description="Low complexity" evidence="6">
    <location>
        <begin position="308"/>
        <end position="317"/>
    </location>
</feature>
<dbReference type="OrthoDB" id="758458at2759"/>
<feature type="region of interest" description="Disordered" evidence="6">
    <location>
        <begin position="431"/>
        <end position="461"/>
    </location>
</feature>
<comment type="similarity">
    <text evidence="2">Belongs to the TPX2 family.</text>
</comment>
<feature type="compositionally biased region" description="Basic and acidic residues" evidence="6">
    <location>
        <begin position="334"/>
        <end position="351"/>
    </location>
</feature>
<dbReference type="PANTHER" id="PTHR47067">
    <property type="entry name" value="TPX2 (TARGETING PROTEIN FOR XKLP2) PROTEIN FAMILY-RELATED"/>
    <property type="match status" value="1"/>
</dbReference>
<keyword evidence="3" id="KW-0963">Cytoplasm</keyword>
<dbReference type="Gramene" id="ESW29722">
    <property type="protein sequence ID" value="ESW29722"/>
    <property type="gene ID" value="PHAVU_002G093500g"/>
</dbReference>
<feature type="compositionally biased region" description="Basic and acidic residues" evidence="6">
    <location>
        <begin position="554"/>
        <end position="572"/>
    </location>
</feature>